<dbReference type="EMBL" id="DXEI01000032">
    <property type="protein sequence ID" value="HIX94206.1"/>
    <property type="molecule type" value="Genomic_DNA"/>
</dbReference>
<accession>A0A9D2BU35</accession>
<name>A0A9D2BU35_9FIRM</name>
<dbReference type="AlphaFoldDB" id="A0A9D2BU35"/>
<reference evidence="1" key="1">
    <citation type="journal article" date="2021" name="PeerJ">
        <title>Extensive microbial diversity within the chicken gut microbiome revealed by metagenomics and culture.</title>
        <authorList>
            <person name="Gilroy R."/>
            <person name="Ravi A."/>
            <person name="Getino M."/>
            <person name="Pursley I."/>
            <person name="Horton D.L."/>
            <person name="Alikhan N.F."/>
            <person name="Baker D."/>
            <person name="Gharbi K."/>
            <person name="Hall N."/>
            <person name="Watson M."/>
            <person name="Adriaenssens E.M."/>
            <person name="Foster-Nyarko E."/>
            <person name="Jarju S."/>
            <person name="Secka A."/>
            <person name="Antonio M."/>
            <person name="Oren A."/>
            <person name="Chaudhuri R.R."/>
            <person name="La Ragione R."/>
            <person name="Hildebrand F."/>
            <person name="Pallen M.J."/>
        </authorList>
    </citation>
    <scope>NUCLEOTIDE SEQUENCE</scope>
    <source>
        <strain evidence="1">ChiHecec2B26-7398</strain>
    </source>
</reference>
<gene>
    <name evidence="1" type="ORF">H9846_01975</name>
</gene>
<reference evidence="1" key="2">
    <citation type="submission" date="2021-04" db="EMBL/GenBank/DDBJ databases">
        <authorList>
            <person name="Gilroy R."/>
        </authorList>
    </citation>
    <scope>NUCLEOTIDE SEQUENCE</scope>
    <source>
        <strain evidence="1">ChiHecec2B26-7398</strain>
    </source>
</reference>
<comment type="caution">
    <text evidence="1">The sequence shown here is derived from an EMBL/GenBank/DDBJ whole genome shotgun (WGS) entry which is preliminary data.</text>
</comment>
<sequence>MKYRAFRIDTQWIKNGRTVDGWFVLGQRSTDINWSLLHEAENLEAAREFVQGIRDDQPVYGPDGYAVEM</sequence>
<evidence type="ECO:0000313" key="1">
    <source>
        <dbReference type="EMBL" id="HIX94206.1"/>
    </source>
</evidence>
<organism evidence="1 2">
    <name type="scientific">Candidatus Gemmiger excrementipullorum</name>
    <dbReference type="NCBI Taxonomy" id="2838610"/>
    <lineage>
        <taxon>Bacteria</taxon>
        <taxon>Bacillati</taxon>
        <taxon>Bacillota</taxon>
        <taxon>Clostridia</taxon>
        <taxon>Eubacteriales</taxon>
        <taxon>Gemmiger</taxon>
    </lineage>
</organism>
<proteinExistence type="predicted"/>
<evidence type="ECO:0000313" key="2">
    <source>
        <dbReference type="Proteomes" id="UP000886751"/>
    </source>
</evidence>
<protein>
    <submittedName>
        <fullName evidence="1">Uncharacterized protein</fullName>
    </submittedName>
</protein>
<dbReference type="Proteomes" id="UP000886751">
    <property type="component" value="Unassembled WGS sequence"/>
</dbReference>